<comment type="caution">
    <text evidence="1">The sequence shown here is derived from an EMBL/GenBank/DDBJ whole genome shotgun (WGS) entry which is preliminary data.</text>
</comment>
<dbReference type="OrthoDB" id="5912235at2759"/>
<accession>A0A0V1L9W6</accession>
<keyword evidence="2" id="KW-1185">Reference proteome</keyword>
<protein>
    <submittedName>
        <fullName evidence="1">Uncharacterized protein</fullName>
    </submittedName>
</protein>
<sequence>MVAGALNSPKGLTLNWYKPYGVVKAVFSQYRVSISSCQYPLARSSVENHCAPVKASNVSLILDRGCASFWVTLFSCRLHDGSMMSRCIISFPPEPVDDMRCV</sequence>
<dbReference type="Proteomes" id="UP000054721">
    <property type="component" value="Unassembled WGS sequence"/>
</dbReference>
<gene>
    <name evidence="1" type="ORF">T02_12151</name>
</gene>
<dbReference type="AlphaFoldDB" id="A0A0V1L9W6"/>
<name>A0A0V1L9W6_9BILA</name>
<evidence type="ECO:0000313" key="2">
    <source>
        <dbReference type="Proteomes" id="UP000054721"/>
    </source>
</evidence>
<dbReference type="EMBL" id="JYDW01000096">
    <property type="protein sequence ID" value="KRZ56347.1"/>
    <property type="molecule type" value="Genomic_DNA"/>
</dbReference>
<evidence type="ECO:0000313" key="1">
    <source>
        <dbReference type="EMBL" id="KRZ56347.1"/>
    </source>
</evidence>
<organism evidence="1 2">
    <name type="scientific">Trichinella nativa</name>
    <dbReference type="NCBI Taxonomy" id="6335"/>
    <lineage>
        <taxon>Eukaryota</taxon>
        <taxon>Metazoa</taxon>
        <taxon>Ecdysozoa</taxon>
        <taxon>Nematoda</taxon>
        <taxon>Enoplea</taxon>
        <taxon>Dorylaimia</taxon>
        <taxon>Trichinellida</taxon>
        <taxon>Trichinellidae</taxon>
        <taxon>Trichinella</taxon>
    </lineage>
</organism>
<reference evidence="1 2" key="1">
    <citation type="submission" date="2015-05" db="EMBL/GenBank/DDBJ databases">
        <title>Evolution of Trichinella species and genotypes.</title>
        <authorList>
            <person name="Korhonen P.K."/>
            <person name="Edoardo P."/>
            <person name="Giuseppe L.R."/>
            <person name="Gasser R.B."/>
        </authorList>
    </citation>
    <scope>NUCLEOTIDE SEQUENCE [LARGE SCALE GENOMIC DNA]</scope>
    <source>
        <strain evidence="1">ISS10</strain>
    </source>
</reference>
<proteinExistence type="predicted"/>